<dbReference type="PATRIC" id="fig|52689.4.peg.3587"/>
<keyword evidence="3 7" id="KW-0456">Lyase</keyword>
<dbReference type="CDD" id="cd00959">
    <property type="entry name" value="DeoC"/>
    <property type="match status" value="1"/>
</dbReference>
<evidence type="ECO:0000256" key="6">
    <source>
        <dbReference type="ARBA" id="ARBA00056337"/>
    </source>
</evidence>
<comment type="pathway">
    <text evidence="7">Carbohydrate degradation; 2-deoxy-D-ribose 1-phosphate degradation; D-glyceraldehyde 3-phosphate and acetaldehyde from 2-deoxy-alpha-D-ribose 1-phosphate: step 2/2.</text>
</comment>
<dbReference type="Pfam" id="PF01791">
    <property type="entry name" value="DeoC"/>
    <property type="match status" value="1"/>
</dbReference>
<dbReference type="UniPathway" id="UPA00002">
    <property type="reaction ID" value="UER00468"/>
</dbReference>
<dbReference type="PIRSF" id="PIRSF001357">
    <property type="entry name" value="DeoC"/>
    <property type="match status" value="1"/>
</dbReference>
<feature type="active site" description="Schiff-base intermediate with acetaldehyde" evidence="7">
    <location>
        <position position="153"/>
    </location>
</feature>
<reference evidence="9" key="1">
    <citation type="submission" date="2015-07" db="EMBL/GenBank/DDBJ databases">
        <title>Draft genome sequence of Acetobacterium bakii DSM 8293, a potential psychrophilic chemical producer through syngas fermentation.</title>
        <authorList>
            <person name="Song Y."/>
            <person name="Hwang S."/>
            <person name="Cho B.-K."/>
        </authorList>
    </citation>
    <scope>NUCLEOTIDE SEQUENCE [LARGE SCALE GENOMIC DNA]</scope>
    <source>
        <strain evidence="9">DSM 8239</strain>
    </source>
</reference>
<dbReference type="PANTHER" id="PTHR10889">
    <property type="entry name" value="DEOXYRIBOSE-PHOSPHATE ALDOLASE"/>
    <property type="match status" value="1"/>
</dbReference>
<dbReference type="Proteomes" id="UP000036873">
    <property type="component" value="Unassembled WGS sequence"/>
</dbReference>
<dbReference type="GO" id="GO:0004139">
    <property type="term" value="F:deoxyribose-phosphate aldolase activity"/>
    <property type="evidence" value="ECO:0007669"/>
    <property type="project" value="UniProtKB-UniRule"/>
</dbReference>
<evidence type="ECO:0000256" key="2">
    <source>
        <dbReference type="ARBA" id="ARBA00022490"/>
    </source>
</evidence>
<dbReference type="EC" id="4.1.2.4" evidence="7"/>
<dbReference type="InterPro" id="IPR002915">
    <property type="entry name" value="DeoC/FbaB/LacD_aldolase"/>
</dbReference>
<dbReference type="HAMAP" id="MF_00114">
    <property type="entry name" value="DeoC_type1"/>
    <property type="match status" value="1"/>
</dbReference>
<dbReference type="AlphaFoldDB" id="A0A0L6U5U6"/>
<evidence type="ECO:0000256" key="3">
    <source>
        <dbReference type="ARBA" id="ARBA00023239"/>
    </source>
</evidence>
<dbReference type="InterPro" id="IPR013785">
    <property type="entry name" value="Aldolase_TIM"/>
</dbReference>
<sequence length="221" mass="23970">MTNKEILAHIDHTLLKQFATWEDIQTICNDAIEYQTASVCIPPGYVKQIKETYGDKLNICTVIGFPLGYNTTAVKVFEAVDAVKNGANEIDMVINITALKNKDFDYVQNEIAEIKKAIDGKLLKVIVETCFLTEAEKVTVCQLVTNAGADYIKTSTGFGTGGATIEDIRLFKANIGPNIKMKAAGGVKSVDDLIAFINEGCSRIGTSSAVKMLKGEEVSGY</sequence>
<comment type="caution">
    <text evidence="8">The sequence shown here is derived from an EMBL/GenBank/DDBJ whole genome shotgun (WGS) entry which is preliminary data.</text>
</comment>
<evidence type="ECO:0000256" key="7">
    <source>
        <dbReference type="HAMAP-Rule" id="MF_00114"/>
    </source>
</evidence>
<dbReference type="InterPro" id="IPR028581">
    <property type="entry name" value="DeoC_typeI"/>
</dbReference>
<feature type="active site" description="Proton donor/acceptor" evidence="7">
    <location>
        <position position="182"/>
    </location>
</feature>
<dbReference type="EMBL" id="LGYO01000007">
    <property type="protein sequence ID" value="KNZ43180.1"/>
    <property type="molecule type" value="Genomic_DNA"/>
</dbReference>
<evidence type="ECO:0000313" key="8">
    <source>
        <dbReference type="EMBL" id="KNZ43180.1"/>
    </source>
</evidence>
<accession>A0A0L6U5U6</accession>
<name>A0A0L6U5U6_9FIRM</name>
<evidence type="ECO:0000256" key="5">
    <source>
        <dbReference type="ARBA" id="ARBA00048791"/>
    </source>
</evidence>
<dbReference type="OrthoDB" id="9778711at2"/>
<keyword evidence="2 7" id="KW-0963">Cytoplasm</keyword>
<evidence type="ECO:0000256" key="4">
    <source>
        <dbReference type="ARBA" id="ARBA00023270"/>
    </source>
</evidence>
<dbReference type="GO" id="GO:0016052">
    <property type="term" value="P:carbohydrate catabolic process"/>
    <property type="evidence" value="ECO:0007669"/>
    <property type="project" value="TreeGrafter"/>
</dbReference>
<dbReference type="SMART" id="SM01133">
    <property type="entry name" value="DeoC"/>
    <property type="match status" value="1"/>
</dbReference>
<keyword evidence="4 7" id="KW-0704">Schiff base</keyword>
<dbReference type="Gene3D" id="3.20.20.70">
    <property type="entry name" value="Aldolase class I"/>
    <property type="match status" value="1"/>
</dbReference>
<evidence type="ECO:0000256" key="1">
    <source>
        <dbReference type="ARBA" id="ARBA00010936"/>
    </source>
</evidence>
<dbReference type="STRING" id="52689.AKG39_03285"/>
<comment type="similarity">
    <text evidence="1 7">Belongs to the DeoC/FbaB aldolase family. DeoC type 1 subfamily.</text>
</comment>
<proteinExistence type="inferred from homology"/>
<dbReference type="FunFam" id="3.20.20.70:FF:000044">
    <property type="entry name" value="Deoxyribose-phosphate aldolase"/>
    <property type="match status" value="1"/>
</dbReference>
<evidence type="ECO:0000313" key="9">
    <source>
        <dbReference type="Proteomes" id="UP000036873"/>
    </source>
</evidence>
<dbReference type="RefSeq" id="WP_050738925.1">
    <property type="nucleotide sequence ID" value="NZ_LGYO01000007.1"/>
</dbReference>
<dbReference type="GO" id="GO:0006018">
    <property type="term" value="P:2-deoxyribose 1-phosphate catabolic process"/>
    <property type="evidence" value="ECO:0007669"/>
    <property type="project" value="UniProtKB-UniRule"/>
</dbReference>
<comment type="catalytic activity">
    <reaction evidence="5 7">
        <text>2-deoxy-D-ribose 5-phosphate = D-glyceraldehyde 3-phosphate + acetaldehyde</text>
        <dbReference type="Rhea" id="RHEA:12821"/>
        <dbReference type="ChEBI" id="CHEBI:15343"/>
        <dbReference type="ChEBI" id="CHEBI:59776"/>
        <dbReference type="ChEBI" id="CHEBI:62877"/>
        <dbReference type="EC" id="4.1.2.4"/>
    </reaction>
</comment>
<feature type="active site" description="Proton donor/acceptor" evidence="7">
    <location>
        <position position="91"/>
    </location>
</feature>
<organism evidence="8 9">
    <name type="scientific">Acetobacterium bakii</name>
    <dbReference type="NCBI Taxonomy" id="52689"/>
    <lineage>
        <taxon>Bacteria</taxon>
        <taxon>Bacillati</taxon>
        <taxon>Bacillota</taxon>
        <taxon>Clostridia</taxon>
        <taxon>Eubacteriales</taxon>
        <taxon>Eubacteriaceae</taxon>
        <taxon>Acetobacterium</taxon>
    </lineage>
</organism>
<gene>
    <name evidence="7" type="primary">deoC</name>
    <name evidence="8" type="ORF">AKG39_03285</name>
</gene>
<protein>
    <recommendedName>
        <fullName evidence="7">Deoxyribose-phosphate aldolase</fullName>
        <shortName evidence="7">DERA</shortName>
        <ecNumber evidence="7">4.1.2.4</ecNumber>
    </recommendedName>
    <alternativeName>
        <fullName evidence="7">2-deoxy-D-ribose 5-phosphate aldolase</fullName>
    </alternativeName>
    <alternativeName>
        <fullName evidence="7">Phosphodeoxyriboaldolase</fullName>
        <shortName evidence="7">Deoxyriboaldolase</shortName>
    </alternativeName>
</protein>
<dbReference type="NCBIfam" id="TIGR00126">
    <property type="entry name" value="deoC"/>
    <property type="match status" value="1"/>
</dbReference>
<comment type="subcellular location">
    <subcellularLocation>
        <location evidence="7">Cytoplasm</location>
    </subcellularLocation>
</comment>
<keyword evidence="9" id="KW-1185">Reference proteome</keyword>
<dbReference type="SUPFAM" id="SSF51569">
    <property type="entry name" value="Aldolase"/>
    <property type="match status" value="1"/>
</dbReference>
<dbReference type="GO" id="GO:0009264">
    <property type="term" value="P:deoxyribonucleotide catabolic process"/>
    <property type="evidence" value="ECO:0007669"/>
    <property type="project" value="UniProtKB-UniRule"/>
</dbReference>
<dbReference type="PANTHER" id="PTHR10889:SF1">
    <property type="entry name" value="DEOXYRIBOSE-PHOSPHATE ALDOLASE"/>
    <property type="match status" value="1"/>
</dbReference>
<dbReference type="GO" id="GO:0005737">
    <property type="term" value="C:cytoplasm"/>
    <property type="evidence" value="ECO:0007669"/>
    <property type="project" value="UniProtKB-SubCell"/>
</dbReference>
<comment type="function">
    <text evidence="6 7">Catalyzes a reversible aldol reaction between acetaldehyde and D-glyceraldehyde 3-phosphate to generate 2-deoxy-D-ribose 5-phosphate.</text>
</comment>
<dbReference type="InterPro" id="IPR011343">
    <property type="entry name" value="DeoC"/>
</dbReference>